<sequence length="33" mass="3760">MGRMIDQTVLMRSGCCRLLPSDGNQRPVTRVLR</sequence>
<dbReference type="AlphaFoldDB" id="A0A392T852"/>
<evidence type="ECO:0000313" key="1">
    <source>
        <dbReference type="EMBL" id="MCI56597.1"/>
    </source>
</evidence>
<keyword evidence="2" id="KW-1185">Reference proteome</keyword>
<reference evidence="1 2" key="1">
    <citation type="journal article" date="2018" name="Front. Plant Sci.">
        <title>Red Clover (Trifolium pratense) and Zigzag Clover (T. medium) - A Picture of Genomic Similarities and Differences.</title>
        <authorList>
            <person name="Dluhosova J."/>
            <person name="Istvanek J."/>
            <person name="Nedelnik J."/>
            <person name="Repkova J."/>
        </authorList>
    </citation>
    <scope>NUCLEOTIDE SEQUENCE [LARGE SCALE GENOMIC DNA]</scope>
    <source>
        <strain evidence="2">cv. 10/8</strain>
        <tissue evidence="1">Leaf</tissue>
    </source>
</reference>
<proteinExistence type="predicted"/>
<evidence type="ECO:0000313" key="2">
    <source>
        <dbReference type="Proteomes" id="UP000265520"/>
    </source>
</evidence>
<accession>A0A392T852</accession>
<dbReference type="Proteomes" id="UP000265520">
    <property type="component" value="Unassembled WGS sequence"/>
</dbReference>
<organism evidence="1 2">
    <name type="scientific">Trifolium medium</name>
    <dbReference type="NCBI Taxonomy" id="97028"/>
    <lineage>
        <taxon>Eukaryota</taxon>
        <taxon>Viridiplantae</taxon>
        <taxon>Streptophyta</taxon>
        <taxon>Embryophyta</taxon>
        <taxon>Tracheophyta</taxon>
        <taxon>Spermatophyta</taxon>
        <taxon>Magnoliopsida</taxon>
        <taxon>eudicotyledons</taxon>
        <taxon>Gunneridae</taxon>
        <taxon>Pentapetalae</taxon>
        <taxon>rosids</taxon>
        <taxon>fabids</taxon>
        <taxon>Fabales</taxon>
        <taxon>Fabaceae</taxon>
        <taxon>Papilionoideae</taxon>
        <taxon>50 kb inversion clade</taxon>
        <taxon>NPAAA clade</taxon>
        <taxon>Hologalegina</taxon>
        <taxon>IRL clade</taxon>
        <taxon>Trifolieae</taxon>
        <taxon>Trifolium</taxon>
    </lineage>
</organism>
<comment type="caution">
    <text evidence="1">The sequence shown here is derived from an EMBL/GenBank/DDBJ whole genome shotgun (WGS) entry which is preliminary data.</text>
</comment>
<dbReference type="EMBL" id="LXQA010514929">
    <property type="protein sequence ID" value="MCI56597.1"/>
    <property type="molecule type" value="Genomic_DNA"/>
</dbReference>
<protein>
    <submittedName>
        <fullName evidence="1">Uncharacterized protein</fullName>
    </submittedName>
</protein>
<name>A0A392T852_9FABA</name>
<feature type="non-terminal residue" evidence="1">
    <location>
        <position position="33"/>
    </location>
</feature>